<dbReference type="AlphaFoldDB" id="A0AAV4LN36"/>
<evidence type="ECO:0000313" key="3">
    <source>
        <dbReference type="Proteomes" id="UP001497744"/>
    </source>
</evidence>
<reference evidence="2 3" key="1">
    <citation type="submission" date="2021-06" db="EMBL/GenBank/DDBJ databases">
        <title>Genome sequence of Babesia caballi.</title>
        <authorList>
            <person name="Yamagishi J."/>
            <person name="Kidaka T."/>
            <person name="Ochi A."/>
        </authorList>
    </citation>
    <scope>NUCLEOTIDE SEQUENCE [LARGE SCALE GENOMIC DNA]</scope>
    <source>
        <strain evidence="2">USDA-D6B2</strain>
    </source>
</reference>
<accession>A0AAV4LN36</accession>
<evidence type="ECO:0000313" key="2">
    <source>
        <dbReference type="EMBL" id="GIX61143.1"/>
    </source>
</evidence>
<keyword evidence="1" id="KW-0812">Transmembrane</keyword>
<sequence length="623" mass="68724">MLSTRPLKVADSSDGKPDNKLSADQLKEYLRASCAFSSSVLGVIQGPGASQDPSDPRLFELFCNSAFQFRYPTGASLFSKVSSYAYALQFQLGFLYSMCGNIGVKCGWNNCTYGKEMNPKASDNSLQSHICQGFKCSEPSSCKHTKGSSQCNHNKYGESEGCGKGSKPSPLQAFITGAIPSFSLSTSSTPNHMSDHPQGALCHVPMGFQANHLRSIGNGARVYLVLNPICGNFSSPLRQLCEKLGCLTKRTPRSLGDLFGFMWHLNGQLFKTRPKMNELAKKLVECLSQKNPHQVPSFFMNILNDVARNASAPGVGAATSTGLSLSLESMAPAIPFLYQLFMVKDTDFLPSLLFDLTQYCHKWETGNSGNRITLVHKDHSGQPCSTINDLWSLYQPVSAPPRSGTDPYKDCRDQNCGGYLYPLTHSEGSTYAPKHASTYLSWVLYLSDDLQSWFQDMLDEFKDIDCSKSGCKSCNQNHGSGSSTCSCTSIVHCGGALPVLYRHGFQFYSPHSLSGAIGGTNTKRNCKAFADQLQSVLAEGAPLTNLLTRIDDLLYMFRFYFCYNLSTFWIMYVCVIFYKLFFLLDTLHVRSHLKLTASHVVPPLTLLTTGKPLPVTKLNYYMP</sequence>
<keyword evidence="3" id="KW-1185">Reference proteome</keyword>
<keyword evidence="1" id="KW-1133">Transmembrane helix</keyword>
<protein>
    <submittedName>
        <fullName evidence="2">Extracellular matrix-binding ebh</fullName>
    </submittedName>
</protein>
<dbReference type="GeneID" id="94192626"/>
<keyword evidence="1" id="KW-0472">Membrane</keyword>
<dbReference type="RefSeq" id="XP_067713214.1">
    <property type="nucleotide sequence ID" value="XM_067857113.1"/>
</dbReference>
<organism evidence="2 3">
    <name type="scientific">Babesia caballi</name>
    <dbReference type="NCBI Taxonomy" id="5871"/>
    <lineage>
        <taxon>Eukaryota</taxon>
        <taxon>Sar</taxon>
        <taxon>Alveolata</taxon>
        <taxon>Apicomplexa</taxon>
        <taxon>Aconoidasida</taxon>
        <taxon>Piroplasmida</taxon>
        <taxon>Babesiidae</taxon>
        <taxon>Babesia</taxon>
    </lineage>
</organism>
<proteinExistence type="predicted"/>
<dbReference type="EMBL" id="BPLF01000001">
    <property type="protein sequence ID" value="GIX61143.1"/>
    <property type="molecule type" value="Genomic_DNA"/>
</dbReference>
<comment type="caution">
    <text evidence="2">The sequence shown here is derived from an EMBL/GenBank/DDBJ whole genome shotgun (WGS) entry which is preliminary data.</text>
</comment>
<gene>
    <name evidence="2" type="ORF">BcabD6B2_05780</name>
</gene>
<dbReference type="Proteomes" id="UP001497744">
    <property type="component" value="Unassembled WGS sequence"/>
</dbReference>
<feature type="transmembrane region" description="Helical" evidence="1">
    <location>
        <begin position="563"/>
        <end position="584"/>
    </location>
</feature>
<name>A0AAV4LN36_BABCB</name>
<evidence type="ECO:0000256" key="1">
    <source>
        <dbReference type="SAM" id="Phobius"/>
    </source>
</evidence>